<keyword evidence="3" id="KW-0479">Metal-binding</keyword>
<dbReference type="RefSeq" id="WP_107574979.1">
    <property type="nucleotide sequence ID" value="NZ_PZPL01000001.1"/>
</dbReference>
<keyword evidence="4" id="KW-0378">Hydrolase</keyword>
<dbReference type="AlphaFoldDB" id="A0A2T4UVK3"/>
<proteinExistence type="inferred from homology"/>
<reference evidence="7 8" key="1">
    <citation type="submission" date="2018-03" db="EMBL/GenBank/DDBJ databases">
        <title>Bacteriophage NCPPB3778 and a type I-E CRISPR drive the evolution of the US Biological Select Agent, Rathayibacter toxicus.</title>
        <authorList>
            <person name="Davis E.W.II."/>
            <person name="Tabima J.F."/>
            <person name="Weisberg A.J."/>
            <person name="Dantas Lopes L."/>
            <person name="Wiseman M.S."/>
            <person name="Wiseman M.S."/>
            <person name="Pupko T."/>
            <person name="Belcher M.S."/>
            <person name="Sechler A.J."/>
            <person name="Tancos M.A."/>
            <person name="Schroeder B.K."/>
            <person name="Murray T.D."/>
            <person name="Luster D.G."/>
            <person name="Schneider W.L."/>
            <person name="Rogers E."/>
            <person name="Andreote F.D."/>
            <person name="Grunwald N.J."/>
            <person name="Putnam M.L."/>
            <person name="Chang J.H."/>
        </authorList>
    </citation>
    <scope>NUCLEOTIDE SEQUENCE [LARGE SCALE GENOMIC DNA]</scope>
    <source>
        <strain evidence="7 8">DSM 15933</strain>
    </source>
</reference>
<protein>
    <submittedName>
        <fullName evidence="7">Acetylornithine deacetylase</fullName>
    </submittedName>
</protein>
<dbReference type="GO" id="GO:0006508">
    <property type="term" value="P:proteolysis"/>
    <property type="evidence" value="ECO:0007669"/>
    <property type="project" value="UniProtKB-KW"/>
</dbReference>
<evidence type="ECO:0000256" key="4">
    <source>
        <dbReference type="ARBA" id="ARBA00022801"/>
    </source>
</evidence>
<feature type="domain" description="Peptidase M20 dimerisation" evidence="6">
    <location>
        <begin position="198"/>
        <end position="348"/>
    </location>
</feature>
<dbReference type="Pfam" id="PF01546">
    <property type="entry name" value="Peptidase_M20"/>
    <property type="match status" value="1"/>
</dbReference>
<evidence type="ECO:0000256" key="3">
    <source>
        <dbReference type="ARBA" id="ARBA00022723"/>
    </source>
</evidence>
<comment type="caution">
    <text evidence="7">The sequence shown here is derived from an EMBL/GenBank/DDBJ whole genome shotgun (WGS) entry which is preliminary data.</text>
</comment>
<sequence length="451" mass="48477">MTTTSALERFQALLRVDTVSHSDESATDWSRFDVFVELLEQFYPALHGTLEREIVAGHSLLWRWRGTVDGDPAVLMAHYDVVSVTPEDWSSSPFAADTVLRPDGRTSVIGRGALDDKGSLVALLEVVEAAVLRGERPERDVYLLSTHNEETAGDGAPSVVALLAARGVRPRFVLDEGGNVRRGILPGVTTPIAVVGVTERGIMNLELTCRDAGGHASAPPPFPGLLATQRLARAIHRLTENPFPSTLPEPIAELVQAAAPHADAAHAVWYSHPHEHPDAVIGALAAHSNRSAAMLRTTVAVTQLRGSTGANVLASTASAVANVRINPGGTVAGVVARIRDVIDDPQVEVEVRVAHEPSPVSSTGEPGDGGPYDVLRSVIREVFPEAIVAPYVQTGGSDARHFHAISDGVYRFIPFEISPQQQLGIHGADESIEVDQFERAIVFYERMLHRL</sequence>
<dbReference type="GO" id="GO:0008233">
    <property type="term" value="F:peptidase activity"/>
    <property type="evidence" value="ECO:0007669"/>
    <property type="project" value="UniProtKB-KW"/>
</dbReference>
<evidence type="ECO:0000313" key="8">
    <source>
        <dbReference type="Proteomes" id="UP000241085"/>
    </source>
</evidence>
<keyword evidence="5" id="KW-0862">Zinc</keyword>
<evidence type="ECO:0000259" key="6">
    <source>
        <dbReference type="Pfam" id="PF07687"/>
    </source>
</evidence>
<name>A0A2T4UVK3_9MICO</name>
<dbReference type="InterPro" id="IPR047177">
    <property type="entry name" value="Pept_M20A"/>
</dbReference>
<dbReference type="PANTHER" id="PTHR45962">
    <property type="entry name" value="N-FATTY-ACYL-AMINO ACID SYNTHASE/HYDROLASE PM20D1"/>
    <property type="match status" value="1"/>
</dbReference>
<dbReference type="Gene3D" id="1.10.150.900">
    <property type="match status" value="1"/>
</dbReference>
<keyword evidence="8" id="KW-1185">Reference proteome</keyword>
<dbReference type="PANTHER" id="PTHR45962:SF1">
    <property type="entry name" value="N-FATTY-ACYL-AMINO ACID SYNTHASE_HYDROLASE PM20D1"/>
    <property type="match status" value="1"/>
</dbReference>
<keyword evidence="2" id="KW-0645">Protease</keyword>
<evidence type="ECO:0000256" key="1">
    <source>
        <dbReference type="ARBA" id="ARBA00006247"/>
    </source>
</evidence>
<dbReference type="Gene3D" id="3.30.70.360">
    <property type="match status" value="1"/>
</dbReference>
<dbReference type="SUPFAM" id="SSF53187">
    <property type="entry name" value="Zn-dependent exopeptidases"/>
    <property type="match status" value="1"/>
</dbReference>
<dbReference type="Gene3D" id="3.40.630.10">
    <property type="entry name" value="Zn peptidases"/>
    <property type="match status" value="1"/>
</dbReference>
<accession>A0A2T4UVK3</accession>
<evidence type="ECO:0000256" key="2">
    <source>
        <dbReference type="ARBA" id="ARBA00022670"/>
    </source>
</evidence>
<dbReference type="InterPro" id="IPR002933">
    <property type="entry name" value="Peptidase_M20"/>
</dbReference>
<dbReference type="InterPro" id="IPR011650">
    <property type="entry name" value="Peptidase_M20_dimer"/>
</dbReference>
<dbReference type="SUPFAM" id="SSF55031">
    <property type="entry name" value="Bacterial exopeptidase dimerisation domain"/>
    <property type="match status" value="1"/>
</dbReference>
<dbReference type="Proteomes" id="UP000241085">
    <property type="component" value="Unassembled WGS sequence"/>
</dbReference>
<organism evidence="7 8">
    <name type="scientific">Rathayibacter caricis DSM 15933</name>
    <dbReference type="NCBI Taxonomy" id="1328867"/>
    <lineage>
        <taxon>Bacteria</taxon>
        <taxon>Bacillati</taxon>
        <taxon>Actinomycetota</taxon>
        <taxon>Actinomycetes</taxon>
        <taxon>Micrococcales</taxon>
        <taxon>Microbacteriaceae</taxon>
        <taxon>Rathayibacter</taxon>
    </lineage>
</organism>
<gene>
    <name evidence="7" type="ORF">C1I63_12345</name>
</gene>
<comment type="similarity">
    <text evidence="1">Belongs to the peptidase M20A family.</text>
</comment>
<dbReference type="Pfam" id="PF07687">
    <property type="entry name" value="M20_dimer"/>
    <property type="match status" value="1"/>
</dbReference>
<dbReference type="InterPro" id="IPR036264">
    <property type="entry name" value="Bact_exopeptidase_dim_dom"/>
</dbReference>
<evidence type="ECO:0000313" key="7">
    <source>
        <dbReference type="EMBL" id="PTL73558.1"/>
    </source>
</evidence>
<dbReference type="EMBL" id="PZPL01000001">
    <property type="protein sequence ID" value="PTL73558.1"/>
    <property type="molecule type" value="Genomic_DNA"/>
</dbReference>
<dbReference type="GO" id="GO:0046872">
    <property type="term" value="F:metal ion binding"/>
    <property type="evidence" value="ECO:0007669"/>
    <property type="project" value="UniProtKB-KW"/>
</dbReference>
<evidence type="ECO:0000256" key="5">
    <source>
        <dbReference type="ARBA" id="ARBA00022833"/>
    </source>
</evidence>